<dbReference type="GO" id="GO:0016020">
    <property type="term" value="C:membrane"/>
    <property type="evidence" value="ECO:0007669"/>
    <property type="project" value="UniProtKB-UniRule"/>
</dbReference>
<dbReference type="PANTHER" id="PTHR35152:SF1">
    <property type="entry name" value="DOMAIN SIGNALLING PROTEIN, PUTATIVE (AFU_ORTHOLOGUE AFUA_5G11310)-RELATED"/>
    <property type="match status" value="1"/>
</dbReference>
<feature type="transmembrane region" description="Helical" evidence="1">
    <location>
        <begin position="47"/>
        <end position="72"/>
    </location>
</feature>
<accession>A0A917A7D6</accession>
<sequence>MIGTLIQGILETRPNFIAAAAGVCTLTAATLLLLMRNLDIASHQQRLFAAVWLAVVAGVGVWTTHFVAMIGYRPDAALTYDLTITLISIAVGVLAIGLPVAATVFFDAPMIRAGLGVIAGLGVGAMHMTGMSALMNCLPTYDPFVLIFGLLLGAGAFSWALSLEGPGAGIQMQKALGIIVGVCGLHFVAMASTSLDFVEGAVAGIGGSFLSIMVAIVAFGVFTVAVLMTFNHRRTLAQLRHG</sequence>
<reference evidence="4" key="1">
    <citation type="journal article" date="2019" name="Int. J. Syst. Evol. Microbiol.">
        <title>The Global Catalogue of Microorganisms (GCM) 10K type strain sequencing project: providing services to taxonomists for standard genome sequencing and annotation.</title>
        <authorList>
            <consortium name="The Broad Institute Genomics Platform"/>
            <consortium name="The Broad Institute Genome Sequencing Center for Infectious Disease"/>
            <person name="Wu L."/>
            <person name="Ma J."/>
        </authorList>
    </citation>
    <scope>NUCLEOTIDE SEQUENCE [LARGE SCALE GENOMIC DNA]</scope>
    <source>
        <strain evidence="4">CGMCC 1.12664</strain>
    </source>
</reference>
<dbReference type="PANTHER" id="PTHR35152">
    <property type="entry name" value="DOMAIN SIGNALLING PROTEIN, PUTATIVE (AFU_ORTHOLOGUE AFUA_5G11310)-RELATED"/>
    <property type="match status" value="1"/>
</dbReference>
<dbReference type="InterPro" id="IPR005330">
    <property type="entry name" value="MHYT_dom"/>
</dbReference>
<dbReference type="AlphaFoldDB" id="A0A917A7D6"/>
<name>A0A917A7D6_9RHOB</name>
<comment type="caution">
    <text evidence="3">The sequence shown here is derived from an EMBL/GenBank/DDBJ whole genome shotgun (WGS) entry which is preliminary data.</text>
</comment>
<evidence type="ECO:0000313" key="3">
    <source>
        <dbReference type="EMBL" id="GGE31692.1"/>
    </source>
</evidence>
<feature type="domain" description="MHYT" evidence="2">
    <location>
        <begin position="12"/>
        <end position="196"/>
    </location>
</feature>
<evidence type="ECO:0000313" key="4">
    <source>
        <dbReference type="Proteomes" id="UP000612855"/>
    </source>
</evidence>
<keyword evidence="1" id="KW-0812">Transmembrane</keyword>
<keyword evidence="4" id="KW-1185">Reference proteome</keyword>
<protein>
    <recommendedName>
        <fullName evidence="2">MHYT domain-containing protein</fullName>
    </recommendedName>
</protein>
<dbReference type="RefSeq" id="WP_188477510.1">
    <property type="nucleotide sequence ID" value="NZ_BMFJ01000001.1"/>
</dbReference>
<feature type="transmembrane region" description="Helical" evidence="1">
    <location>
        <begin position="175"/>
        <end position="195"/>
    </location>
</feature>
<proteinExistence type="predicted"/>
<evidence type="ECO:0000259" key="2">
    <source>
        <dbReference type="PROSITE" id="PS50924"/>
    </source>
</evidence>
<feature type="transmembrane region" description="Helical" evidence="1">
    <location>
        <begin position="201"/>
        <end position="230"/>
    </location>
</feature>
<dbReference type="Proteomes" id="UP000612855">
    <property type="component" value="Unassembled WGS sequence"/>
</dbReference>
<organism evidence="3 4">
    <name type="scientific">Primorskyibacter flagellatus</name>
    <dbReference type="NCBI Taxonomy" id="1387277"/>
    <lineage>
        <taxon>Bacteria</taxon>
        <taxon>Pseudomonadati</taxon>
        <taxon>Pseudomonadota</taxon>
        <taxon>Alphaproteobacteria</taxon>
        <taxon>Rhodobacterales</taxon>
        <taxon>Roseobacteraceae</taxon>
        <taxon>Primorskyibacter</taxon>
    </lineage>
</organism>
<dbReference type="EMBL" id="BMFJ01000001">
    <property type="protein sequence ID" value="GGE31692.1"/>
    <property type="molecule type" value="Genomic_DNA"/>
</dbReference>
<gene>
    <name evidence="3" type="ORF">GCM10011360_19550</name>
</gene>
<dbReference type="Pfam" id="PF03707">
    <property type="entry name" value="MHYT"/>
    <property type="match status" value="1"/>
</dbReference>
<keyword evidence="1" id="KW-0472">Membrane</keyword>
<dbReference type="PROSITE" id="PS50924">
    <property type="entry name" value="MHYT"/>
    <property type="match status" value="1"/>
</dbReference>
<evidence type="ECO:0000256" key="1">
    <source>
        <dbReference type="PROSITE-ProRule" id="PRU00244"/>
    </source>
</evidence>
<feature type="transmembrane region" description="Helical" evidence="1">
    <location>
        <begin position="84"/>
        <end position="106"/>
    </location>
</feature>
<feature type="transmembrane region" description="Helical" evidence="1">
    <location>
        <begin position="16"/>
        <end position="35"/>
    </location>
</feature>
<feature type="transmembrane region" description="Helical" evidence="1">
    <location>
        <begin position="141"/>
        <end position="163"/>
    </location>
</feature>
<keyword evidence="1" id="KW-1133">Transmembrane helix</keyword>
<feature type="transmembrane region" description="Helical" evidence="1">
    <location>
        <begin position="113"/>
        <end position="135"/>
    </location>
</feature>